<reference evidence="1 2" key="1">
    <citation type="journal article" date="2021" name="Hortic Res">
        <title>Chromosome-scale assembly of the Dendrobium chrysotoxum genome enhances the understanding of orchid evolution.</title>
        <authorList>
            <person name="Zhang Y."/>
            <person name="Zhang G.Q."/>
            <person name="Zhang D."/>
            <person name="Liu X.D."/>
            <person name="Xu X.Y."/>
            <person name="Sun W.H."/>
            <person name="Yu X."/>
            <person name="Zhu X."/>
            <person name="Wang Z.W."/>
            <person name="Zhao X."/>
            <person name="Zhong W.Y."/>
            <person name="Chen H."/>
            <person name="Yin W.L."/>
            <person name="Huang T."/>
            <person name="Niu S.C."/>
            <person name="Liu Z.J."/>
        </authorList>
    </citation>
    <scope>NUCLEOTIDE SEQUENCE [LARGE SCALE GENOMIC DNA]</scope>
    <source>
        <strain evidence="1">Lindl</strain>
    </source>
</reference>
<name>A0AAV7GYV6_DENCH</name>
<sequence length="61" mass="6697">MWSVQGLIVLAVTEVEEIRGSIAAVGQIPARCCVLRMEEGDRTNPESRGFVCQHGIFLLIP</sequence>
<evidence type="ECO:0000313" key="1">
    <source>
        <dbReference type="EMBL" id="KAH0461742.1"/>
    </source>
</evidence>
<gene>
    <name evidence="1" type="ORF">IEQ34_009317</name>
</gene>
<comment type="caution">
    <text evidence="1">The sequence shown here is derived from an EMBL/GenBank/DDBJ whole genome shotgun (WGS) entry which is preliminary data.</text>
</comment>
<evidence type="ECO:0000313" key="2">
    <source>
        <dbReference type="Proteomes" id="UP000775213"/>
    </source>
</evidence>
<accession>A0AAV7GYV6</accession>
<protein>
    <submittedName>
        <fullName evidence="1">Uncharacterized protein</fullName>
    </submittedName>
</protein>
<proteinExistence type="predicted"/>
<organism evidence="1 2">
    <name type="scientific">Dendrobium chrysotoxum</name>
    <name type="common">Orchid</name>
    <dbReference type="NCBI Taxonomy" id="161865"/>
    <lineage>
        <taxon>Eukaryota</taxon>
        <taxon>Viridiplantae</taxon>
        <taxon>Streptophyta</taxon>
        <taxon>Embryophyta</taxon>
        <taxon>Tracheophyta</taxon>
        <taxon>Spermatophyta</taxon>
        <taxon>Magnoliopsida</taxon>
        <taxon>Liliopsida</taxon>
        <taxon>Asparagales</taxon>
        <taxon>Orchidaceae</taxon>
        <taxon>Epidendroideae</taxon>
        <taxon>Malaxideae</taxon>
        <taxon>Dendrobiinae</taxon>
        <taxon>Dendrobium</taxon>
    </lineage>
</organism>
<dbReference type="EMBL" id="JAGFBR010000009">
    <property type="protein sequence ID" value="KAH0461742.1"/>
    <property type="molecule type" value="Genomic_DNA"/>
</dbReference>
<dbReference type="AlphaFoldDB" id="A0AAV7GYV6"/>
<dbReference type="Proteomes" id="UP000775213">
    <property type="component" value="Unassembled WGS sequence"/>
</dbReference>
<keyword evidence="2" id="KW-1185">Reference proteome</keyword>